<dbReference type="GO" id="GO:0046872">
    <property type="term" value="F:metal ion binding"/>
    <property type="evidence" value="ECO:0007669"/>
    <property type="project" value="UniProtKB-KW"/>
</dbReference>
<dbReference type="SUPFAM" id="SSF53335">
    <property type="entry name" value="S-adenosyl-L-methionine-dependent methyltransferases"/>
    <property type="match status" value="1"/>
</dbReference>
<evidence type="ECO:0000256" key="2">
    <source>
        <dbReference type="ARBA" id="ARBA00022679"/>
    </source>
</evidence>
<evidence type="ECO:0008006" key="9">
    <source>
        <dbReference type="Google" id="ProtNLM"/>
    </source>
</evidence>
<dbReference type="Gene3D" id="3.40.50.150">
    <property type="entry name" value="Vaccinia Virus protein VP39"/>
    <property type="match status" value="1"/>
</dbReference>
<dbReference type="InterPro" id="IPR029063">
    <property type="entry name" value="SAM-dependent_MTases_sf"/>
</dbReference>
<dbReference type="GO" id="GO:0008168">
    <property type="term" value="F:methyltransferase activity"/>
    <property type="evidence" value="ECO:0007669"/>
    <property type="project" value="UniProtKB-KW"/>
</dbReference>
<evidence type="ECO:0000256" key="3">
    <source>
        <dbReference type="ARBA" id="ARBA00022691"/>
    </source>
</evidence>
<dbReference type="Gene3D" id="1.10.1200.270">
    <property type="entry name" value="Methyltransferase, alpha-helical capping domain"/>
    <property type="match status" value="1"/>
</dbReference>
<keyword evidence="1" id="KW-0489">Methyltransferase</keyword>
<dbReference type="InterPro" id="IPR042086">
    <property type="entry name" value="MeTrfase_capping"/>
</dbReference>
<evidence type="ECO:0000256" key="6">
    <source>
        <dbReference type="SAM" id="MobiDB-lite"/>
    </source>
</evidence>
<keyword evidence="3" id="KW-0949">S-adenosyl-L-methionine</keyword>
<sequence length="368" mass="41684">MGVLSMKGGDGEHSYANNSEGQKRLASDAKPVVVETVKEMIVKTDFPGCIKVADLGCSSGENTLLVMSEIVNTIITSYQQKGKNLPEINCCLNDLPDNDFNTTFKLVPAFHKLLKMDVKGKCFISGVPGSFYSRLFPSKSLHFVHSSLCLHWLSKVPDGLEDNKKNVYLRSPCPPKVYKSYLTQFKNDFSLFLRLRADETVPNGRMALTFVGRKSLDPLSKDCFQNWSSISDSLLDLVSEGIVKESDVDSFNLPFYNPDESEVREVIENEGSFKISNFETIFGLLFSYKTGRTEVKDDDDNLDQSCRFEVIRKRASIIRSITEPMLGAHFGDAIMDRLFERYTYHLAERYDTLRNKPTVQFFVSLTRK</sequence>
<protein>
    <recommendedName>
        <fullName evidence="9">S-adenosyl-L-methionine-dependent methyltransferases superfamily protein</fullName>
    </recommendedName>
</protein>
<reference evidence="7 8" key="1">
    <citation type="submission" date="2019-11" db="EMBL/GenBank/DDBJ databases">
        <authorList>
            <person name="Jiao W.-B."/>
            <person name="Schneeberger K."/>
        </authorList>
    </citation>
    <scope>NUCLEOTIDE SEQUENCE [LARGE SCALE GENOMIC DNA]</scope>
    <source>
        <strain evidence="8">cv. An-1</strain>
    </source>
</reference>
<dbReference type="GO" id="GO:0032259">
    <property type="term" value="P:methylation"/>
    <property type="evidence" value="ECO:0007669"/>
    <property type="project" value="UniProtKB-KW"/>
</dbReference>
<dbReference type="PANTHER" id="PTHR31009">
    <property type="entry name" value="S-ADENOSYL-L-METHIONINE:CARBOXYL METHYLTRANSFERASE FAMILY PROTEIN"/>
    <property type="match status" value="1"/>
</dbReference>
<evidence type="ECO:0000256" key="4">
    <source>
        <dbReference type="ARBA" id="ARBA00022723"/>
    </source>
</evidence>
<keyword evidence="4" id="KW-0479">Metal-binding</keyword>
<dbReference type="ExpressionAtlas" id="A0A654G6B0">
    <property type="expression patterns" value="baseline and differential"/>
</dbReference>
<name>A0A654G6B0_ARATH</name>
<dbReference type="Proteomes" id="UP000426265">
    <property type="component" value="Unassembled WGS sequence"/>
</dbReference>
<evidence type="ECO:0000256" key="5">
    <source>
        <dbReference type="ARBA" id="ARBA00022842"/>
    </source>
</evidence>
<dbReference type="EMBL" id="CACRSJ010000110">
    <property type="protein sequence ID" value="VYS68556.1"/>
    <property type="molecule type" value="Genomic_DNA"/>
</dbReference>
<dbReference type="Pfam" id="PF03492">
    <property type="entry name" value="Methyltransf_7"/>
    <property type="match status" value="1"/>
</dbReference>
<gene>
    <name evidence="7" type="ORF">AN1_LOCUS23944</name>
</gene>
<evidence type="ECO:0000313" key="7">
    <source>
        <dbReference type="EMBL" id="VYS68556.1"/>
    </source>
</evidence>
<keyword evidence="2" id="KW-0808">Transferase</keyword>
<dbReference type="InterPro" id="IPR005299">
    <property type="entry name" value="MeTrfase_7"/>
</dbReference>
<keyword evidence="5" id="KW-0460">Magnesium</keyword>
<organism evidence="7 8">
    <name type="scientific">Arabidopsis thaliana</name>
    <name type="common">Mouse-ear cress</name>
    <dbReference type="NCBI Taxonomy" id="3702"/>
    <lineage>
        <taxon>Eukaryota</taxon>
        <taxon>Viridiplantae</taxon>
        <taxon>Streptophyta</taxon>
        <taxon>Embryophyta</taxon>
        <taxon>Tracheophyta</taxon>
        <taxon>Spermatophyta</taxon>
        <taxon>Magnoliopsida</taxon>
        <taxon>eudicotyledons</taxon>
        <taxon>Gunneridae</taxon>
        <taxon>Pentapetalae</taxon>
        <taxon>rosids</taxon>
        <taxon>malvids</taxon>
        <taxon>Brassicales</taxon>
        <taxon>Brassicaceae</taxon>
        <taxon>Camelineae</taxon>
        <taxon>Arabidopsis</taxon>
    </lineage>
</organism>
<evidence type="ECO:0000313" key="8">
    <source>
        <dbReference type="Proteomes" id="UP000426265"/>
    </source>
</evidence>
<dbReference type="AlphaFoldDB" id="A0A654G6B0"/>
<accession>A0A654G6B0</accession>
<proteinExistence type="predicted"/>
<feature type="region of interest" description="Disordered" evidence="6">
    <location>
        <begin position="1"/>
        <end position="23"/>
    </location>
</feature>
<evidence type="ECO:0000256" key="1">
    <source>
        <dbReference type="ARBA" id="ARBA00022603"/>
    </source>
</evidence>